<feature type="domain" description="DNA topoisomerase type IA zn finger" evidence="1">
    <location>
        <begin position="216"/>
        <end position="253"/>
    </location>
</feature>
<keyword evidence="3" id="KW-0413">Isomerase</keyword>
<name>D2R6E6_PIRSD</name>
<dbReference type="InterPro" id="IPR024402">
    <property type="entry name" value="DUF2726"/>
</dbReference>
<keyword evidence="4" id="KW-1185">Reference proteome</keyword>
<evidence type="ECO:0000259" key="1">
    <source>
        <dbReference type="Pfam" id="PF01396"/>
    </source>
</evidence>
<dbReference type="GO" id="GO:0006265">
    <property type="term" value="P:DNA topological change"/>
    <property type="evidence" value="ECO:0007669"/>
    <property type="project" value="InterPro"/>
</dbReference>
<dbReference type="Pfam" id="PF01396">
    <property type="entry name" value="Zn_ribbon_Top1"/>
    <property type="match status" value="1"/>
</dbReference>
<dbReference type="KEGG" id="psl:Psta_0839"/>
<organism evidence="3 4">
    <name type="scientific">Pirellula staleyi (strain ATCC 27377 / DSM 6068 / ICPB 4128)</name>
    <name type="common">Pirella staleyi</name>
    <dbReference type="NCBI Taxonomy" id="530564"/>
    <lineage>
        <taxon>Bacteria</taxon>
        <taxon>Pseudomonadati</taxon>
        <taxon>Planctomycetota</taxon>
        <taxon>Planctomycetia</taxon>
        <taxon>Pirellulales</taxon>
        <taxon>Pirellulaceae</taxon>
        <taxon>Pirellula</taxon>
    </lineage>
</organism>
<reference evidence="3 4" key="1">
    <citation type="journal article" date="2009" name="Stand. Genomic Sci.">
        <title>Complete genome sequence of Pirellula staleyi type strain (ATCC 27377).</title>
        <authorList>
            <person name="Clum A."/>
            <person name="Tindall B.J."/>
            <person name="Sikorski J."/>
            <person name="Ivanova N."/>
            <person name="Mavrommatis K."/>
            <person name="Lucas S."/>
            <person name="Glavina del Rio T."/>
            <person name="Nolan M."/>
            <person name="Chen F."/>
            <person name="Tice H."/>
            <person name="Pitluck S."/>
            <person name="Cheng J.F."/>
            <person name="Chertkov O."/>
            <person name="Brettin T."/>
            <person name="Han C."/>
            <person name="Detter J.C."/>
            <person name="Kuske C."/>
            <person name="Bruce D."/>
            <person name="Goodwin L."/>
            <person name="Ovchinikova G."/>
            <person name="Pati A."/>
            <person name="Mikhailova N."/>
            <person name="Chen A."/>
            <person name="Palaniappan K."/>
            <person name="Land M."/>
            <person name="Hauser L."/>
            <person name="Chang Y.J."/>
            <person name="Jeffries C.D."/>
            <person name="Chain P."/>
            <person name="Rohde M."/>
            <person name="Goker M."/>
            <person name="Bristow J."/>
            <person name="Eisen J.A."/>
            <person name="Markowitz V."/>
            <person name="Hugenholtz P."/>
            <person name="Kyrpides N.C."/>
            <person name="Klenk H.P."/>
            <person name="Lapidus A."/>
        </authorList>
    </citation>
    <scope>NUCLEOTIDE SEQUENCE [LARGE SCALE GENOMIC DNA]</scope>
    <source>
        <strain evidence="4">ATCC 27377 / DSM 6068 / ICPB 4128</strain>
    </source>
</reference>
<dbReference type="GO" id="GO:0005694">
    <property type="term" value="C:chromosome"/>
    <property type="evidence" value="ECO:0007669"/>
    <property type="project" value="InterPro"/>
</dbReference>
<protein>
    <submittedName>
        <fullName evidence="3">DNA topoisomerase type IA zn finger domain protein</fullName>
    </submittedName>
</protein>
<dbReference type="AlphaFoldDB" id="D2R6E6"/>
<evidence type="ECO:0000313" key="3">
    <source>
        <dbReference type="EMBL" id="ADB15524.1"/>
    </source>
</evidence>
<dbReference type="Pfam" id="PF10881">
    <property type="entry name" value="DUF2726"/>
    <property type="match status" value="1"/>
</dbReference>
<dbReference type="SUPFAM" id="SSF57783">
    <property type="entry name" value="Zinc beta-ribbon"/>
    <property type="match status" value="1"/>
</dbReference>
<proteinExistence type="predicted"/>
<evidence type="ECO:0000313" key="4">
    <source>
        <dbReference type="Proteomes" id="UP000001887"/>
    </source>
</evidence>
<dbReference type="GO" id="GO:0003916">
    <property type="term" value="F:DNA topoisomerase activity"/>
    <property type="evidence" value="ECO:0007669"/>
    <property type="project" value="InterPro"/>
</dbReference>
<dbReference type="GO" id="GO:0003677">
    <property type="term" value="F:DNA binding"/>
    <property type="evidence" value="ECO:0007669"/>
    <property type="project" value="InterPro"/>
</dbReference>
<dbReference type="STRING" id="530564.Psta_0839"/>
<dbReference type="Proteomes" id="UP000001887">
    <property type="component" value="Chromosome"/>
</dbReference>
<sequence length="255" mass="28178">MRIRDAYNNSLWSNPIPANGLFMNSGEPIGCLGTILSMLGIRLHAPTNPAISSYREEIEEPIVAESAELAYRVRDDFLSAAEFSFFRVLVSATGNRVVICCKVRLADIFYVARPHEHKGQQSRIQQKHVDFLLCDPVTMQPRCAIELDDSTHARKERQERDDFVERAFAAAKLPLVRVPVQRGYNPAGLLSLIESHLSDPPNLPTTRPSATVSGPQLCPKCGAAMVVRTAKNGPNAGQKFLGCSNYPKCQTMAKL</sequence>
<dbReference type="eggNOG" id="COG0551">
    <property type="taxonomic scope" value="Bacteria"/>
</dbReference>
<dbReference type="HOGENOM" id="CLU_082936_0_0_0"/>
<evidence type="ECO:0000259" key="2">
    <source>
        <dbReference type="Pfam" id="PF10881"/>
    </source>
</evidence>
<accession>D2R6E6</accession>
<dbReference type="Gene3D" id="3.30.65.10">
    <property type="entry name" value="Bacterial Topoisomerase I, domain 1"/>
    <property type="match status" value="1"/>
</dbReference>
<dbReference type="InterPro" id="IPR013498">
    <property type="entry name" value="Topo_IA_Znf"/>
</dbReference>
<gene>
    <name evidence="3" type="ordered locus">Psta_0839</name>
</gene>
<feature type="domain" description="DUF2726" evidence="2">
    <location>
        <begin position="77"/>
        <end position="189"/>
    </location>
</feature>
<dbReference type="EMBL" id="CP001848">
    <property type="protein sequence ID" value="ADB15524.1"/>
    <property type="molecule type" value="Genomic_DNA"/>
</dbReference>